<proteinExistence type="predicted"/>
<gene>
    <name evidence="1" type="ORF">CURHAP_LOCUS1160</name>
</gene>
<accession>A0A6J5TDU1</accession>
<reference evidence="1 2" key="1">
    <citation type="submission" date="2020-05" db="EMBL/GenBank/DDBJ databases">
        <authorList>
            <person name="Campoy J."/>
            <person name="Schneeberger K."/>
            <person name="Spophaly S."/>
        </authorList>
    </citation>
    <scope>NUCLEOTIDE SEQUENCE [LARGE SCALE GENOMIC DNA]</scope>
    <source>
        <strain evidence="1">PruArmRojPasFocal</strain>
    </source>
</reference>
<evidence type="ECO:0000313" key="1">
    <source>
        <dbReference type="EMBL" id="CAB4262104.1"/>
    </source>
</evidence>
<protein>
    <submittedName>
        <fullName evidence="1">Uncharacterized protein</fullName>
    </submittedName>
</protein>
<name>A0A6J5TDU1_PRUAR</name>
<dbReference type="EMBL" id="CAEKDK010000001">
    <property type="protein sequence ID" value="CAB4262104.1"/>
    <property type="molecule type" value="Genomic_DNA"/>
</dbReference>
<sequence>MHLKKKKENVALSAVDDEVSTISRSSRKILLEGDYFYIIQGGMEHMHVLGLLSCTGLIWNGGLESGSFAFMPWTCRACGDLFWKRILKRSLVAVAQRHITW</sequence>
<dbReference type="AlphaFoldDB" id="A0A6J5TDU1"/>
<organism evidence="1 2">
    <name type="scientific">Prunus armeniaca</name>
    <name type="common">Apricot</name>
    <name type="synonym">Armeniaca vulgaris</name>
    <dbReference type="NCBI Taxonomy" id="36596"/>
    <lineage>
        <taxon>Eukaryota</taxon>
        <taxon>Viridiplantae</taxon>
        <taxon>Streptophyta</taxon>
        <taxon>Embryophyta</taxon>
        <taxon>Tracheophyta</taxon>
        <taxon>Spermatophyta</taxon>
        <taxon>Magnoliopsida</taxon>
        <taxon>eudicotyledons</taxon>
        <taxon>Gunneridae</taxon>
        <taxon>Pentapetalae</taxon>
        <taxon>rosids</taxon>
        <taxon>fabids</taxon>
        <taxon>Rosales</taxon>
        <taxon>Rosaceae</taxon>
        <taxon>Amygdaloideae</taxon>
        <taxon>Amygdaleae</taxon>
        <taxon>Prunus</taxon>
    </lineage>
</organism>
<evidence type="ECO:0000313" key="2">
    <source>
        <dbReference type="Proteomes" id="UP000507222"/>
    </source>
</evidence>
<dbReference type="Proteomes" id="UP000507222">
    <property type="component" value="Unassembled WGS sequence"/>
</dbReference>